<dbReference type="PROSITE" id="PS00198">
    <property type="entry name" value="4FE4S_FER_1"/>
    <property type="match status" value="1"/>
</dbReference>
<keyword evidence="4" id="KW-0479">Metal-binding</keyword>
<dbReference type="SUPFAM" id="SSF46548">
    <property type="entry name" value="alpha-helical ferredoxin"/>
    <property type="match status" value="1"/>
</dbReference>
<dbReference type="GO" id="GO:0051539">
    <property type="term" value="F:4 iron, 4 sulfur cluster binding"/>
    <property type="evidence" value="ECO:0007669"/>
    <property type="project" value="UniProtKB-KW"/>
</dbReference>
<evidence type="ECO:0000256" key="6">
    <source>
        <dbReference type="ARBA" id="ARBA00023002"/>
    </source>
</evidence>
<dbReference type="HOGENOM" id="CLU_030790_0_0_0"/>
<dbReference type="Proteomes" id="UP000006844">
    <property type="component" value="Chromosome"/>
</dbReference>
<reference evidence="10 11" key="1">
    <citation type="journal article" date="2012" name="Stand. Genomic Sci.">
        <title>Complete genome sequence of Terriglobus saanensis type strain SP1PR4(T), an Acidobacteria from tundra soil.</title>
        <authorList>
            <person name="Rawat S.R."/>
            <person name="Mannisto M.K."/>
            <person name="Starovoytov V."/>
            <person name="Goodwin L."/>
            <person name="Nolan M."/>
            <person name="Hauser L."/>
            <person name="Land M."/>
            <person name="Davenport K.W."/>
            <person name="Woyke T."/>
            <person name="Haggblom M.M."/>
        </authorList>
    </citation>
    <scope>NUCLEOTIDE SEQUENCE</scope>
    <source>
        <strain evidence="11">ATCC BAA-1853 / DSM 23119 / SP1PR4</strain>
    </source>
</reference>
<dbReference type="eggNOG" id="COG1600">
    <property type="taxonomic scope" value="Bacteria"/>
</dbReference>
<evidence type="ECO:0000256" key="4">
    <source>
        <dbReference type="ARBA" id="ARBA00022723"/>
    </source>
</evidence>
<dbReference type="GO" id="GO:0046872">
    <property type="term" value="F:metal ion binding"/>
    <property type="evidence" value="ECO:0007669"/>
    <property type="project" value="UniProtKB-KW"/>
</dbReference>
<keyword evidence="5" id="KW-0671">Queuosine biosynthesis</keyword>
<evidence type="ECO:0000256" key="3">
    <source>
        <dbReference type="ARBA" id="ARBA00022694"/>
    </source>
</evidence>
<keyword evidence="6" id="KW-0560">Oxidoreductase</keyword>
<dbReference type="Gene3D" id="3.30.70.20">
    <property type="match status" value="1"/>
</dbReference>
<dbReference type="OrthoDB" id="9784571at2"/>
<dbReference type="PANTHER" id="PTHR30002:SF4">
    <property type="entry name" value="EPOXYQUEUOSINE REDUCTASE"/>
    <property type="match status" value="1"/>
</dbReference>
<dbReference type="GO" id="GO:0008616">
    <property type="term" value="P:tRNA queuosine(34) biosynthetic process"/>
    <property type="evidence" value="ECO:0007669"/>
    <property type="project" value="UniProtKB-KW"/>
</dbReference>
<evidence type="ECO:0000256" key="8">
    <source>
        <dbReference type="ARBA" id="ARBA00023014"/>
    </source>
</evidence>
<dbReference type="KEGG" id="tsa:AciPR4_1753"/>
<sequence>MRARIVARSLEAGFHAAAIAPAPESGSEGERLLRERFLAFIAQGRGAEMHYLQRADEQGNMLRTSIHTAFPWARSVVLCAFNYNAAASRSIDPAGKSEGWIARYAWSGDGEKATDYHNVLLAKLRAVEQTIQDAAPGVQTRSYVDTGPLVERHFAQLAGLGWIGKNTCVMSQELGSWLLLGVIVTSLEVQSGAVLGPAADRCGSCTRCIDACPTDALIAPRQMDAGRCIAYLTIEKKGSIPEEMRAPMGRQIFGCDICQDVCPWNRKSPVGGDEGMHARDELINPSLHWIAEMGNAEFRAHFRGSPLERTGRKRLHRNTAIAMGNSGDVTFLPKLKEWAAGDDVVLAETATWAIAEIQRKSSEGLLC</sequence>
<proteinExistence type="predicted"/>
<evidence type="ECO:0000256" key="7">
    <source>
        <dbReference type="ARBA" id="ARBA00023004"/>
    </source>
</evidence>
<keyword evidence="3" id="KW-0819">tRNA processing</keyword>
<dbReference type="PANTHER" id="PTHR30002">
    <property type="entry name" value="EPOXYQUEUOSINE REDUCTASE"/>
    <property type="match status" value="1"/>
</dbReference>
<dbReference type="InterPro" id="IPR013542">
    <property type="entry name" value="QueG_DUF1730"/>
</dbReference>
<name>E8V469_TERSS</name>
<dbReference type="STRING" id="401053.AciPR4_1753"/>
<organism evidence="10 11">
    <name type="scientific">Terriglobus saanensis (strain ATCC BAA-1853 / DSM 23119 / SP1PR4)</name>
    <dbReference type="NCBI Taxonomy" id="401053"/>
    <lineage>
        <taxon>Bacteria</taxon>
        <taxon>Pseudomonadati</taxon>
        <taxon>Acidobacteriota</taxon>
        <taxon>Terriglobia</taxon>
        <taxon>Terriglobales</taxon>
        <taxon>Acidobacteriaceae</taxon>
        <taxon>Terriglobus</taxon>
    </lineage>
</organism>
<evidence type="ECO:0000313" key="11">
    <source>
        <dbReference type="Proteomes" id="UP000006844"/>
    </source>
</evidence>
<dbReference type="Pfam" id="PF08331">
    <property type="entry name" value="QueG_DUF1730"/>
    <property type="match status" value="1"/>
</dbReference>
<dbReference type="InterPro" id="IPR017900">
    <property type="entry name" value="4Fe4S_Fe_S_CS"/>
</dbReference>
<evidence type="ECO:0000256" key="2">
    <source>
        <dbReference type="ARBA" id="ARBA00022490"/>
    </source>
</evidence>
<protein>
    <recommendedName>
        <fullName evidence="9">4Fe-4S ferredoxin-type domain-containing protein</fullName>
    </recommendedName>
</protein>
<keyword evidence="7" id="KW-0408">Iron</keyword>
<dbReference type="FunFam" id="3.30.70.20:FF:000037">
    <property type="entry name" value="Epoxyqueuosine reductase"/>
    <property type="match status" value="1"/>
</dbReference>
<dbReference type="PROSITE" id="PS51379">
    <property type="entry name" value="4FE4S_FER_2"/>
    <property type="match status" value="1"/>
</dbReference>
<dbReference type="InterPro" id="IPR004453">
    <property type="entry name" value="QueG"/>
</dbReference>
<dbReference type="AlphaFoldDB" id="E8V469"/>
<dbReference type="GO" id="GO:0052693">
    <property type="term" value="F:epoxyqueuosine reductase activity"/>
    <property type="evidence" value="ECO:0007669"/>
    <property type="project" value="TreeGrafter"/>
</dbReference>
<evidence type="ECO:0000256" key="5">
    <source>
        <dbReference type="ARBA" id="ARBA00022785"/>
    </source>
</evidence>
<keyword evidence="1" id="KW-0004">4Fe-4S</keyword>
<keyword evidence="8" id="KW-0411">Iron-sulfur</keyword>
<dbReference type="Pfam" id="PF13484">
    <property type="entry name" value="Fer4_16"/>
    <property type="match status" value="1"/>
</dbReference>
<dbReference type="NCBIfam" id="TIGR00276">
    <property type="entry name" value="tRNA epoxyqueuosine(34) reductase QueG"/>
    <property type="match status" value="1"/>
</dbReference>
<keyword evidence="11" id="KW-1185">Reference proteome</keyword>
<evidence type="ECO:0000259" key="9">
    <source>
        <dbReference type="PROSITE" id="PS51379"/>
    </source>
</evidence>
<accession>E8V469</accession>
<evidence type="ECO:0000313" key="10">
    <source>
        <dbReference type="EMBL" id="ADV82560.1"/>
    </source>
</evidence>
<evidence type="ECO:0000256" key="1">
    <source>
        <dbReference type="ARBA" id="ARBA00022485"/>
    </source>
</evidence>
<dbReference type="InterPro" id="IPR017896">
    <property type="entry name" value="4Fe4S_Fe-S-bd"/>
</dbReference>
<dbReference type="EMBL" id="CP002467">
    <property type="protein sequence ID" value="ADV82560.1"/>
    <property type="molecule type" value="Genomic_DNA"/>
</dbReference>
<gene>
    <name evidence="10" type="ordered locus">AciPR4_1753</name>
</gene>
<keyword evidence="2" id="KW-0963">Cytoplasm</keyword>
<feature type="domain" description="4Fe-4S ferredoxin-type" evidence="9">
    <location>
        <begin position="191"/>
        <end position="222"/>
    </location>
</feature>